<evidence type="ECO:0000256" key="3">
    <source>
        <dbReference type="ARBA" id="ARBA00023239"/>
    </source>
</evidence>
<dbReference type="Proteomes" id="UP000614216">
    <property type="component" value="Unassembled WGS sequence"/>
</dbReference>
<sequence length="262" mass="29967">MTTLLYRFISLNIWGLLPAYWQKQVSKIYSKVYNKTFTRYIIQPYCKFNGLGDDYLGLFQSENGRKGYRNFQDFFTRKYIEPPKINSPYIWPCEGLLCDIGLVSSMPKINVKGDKRHIRAIFGSYGSKIPDDYYFSNIFLHNNNYHRIHAPVSGTAVDYERIPGELILLRPWVYKTDPSLPAIRNERVNVILRDDDGLFWYLSIVGGPAVGTIVLNKNFKPGTYLSIGDEIGMFLLGSTCCMATPIESTVIKGSKVQMGSTY</sequence>
<dbReference type="InterPro" id="IPR003817">
    <property type="entry name" value="PS_Dcarbxylase"/>
</dbReference>
<evidence type="ECO:0000313" key="6">
    <source>
        <dbReference type="Proteomes" id="UP000614216"/>
    </source>
</evidence>
<keyword evidence="3" id="KW-0456">Lyase</keyword>
<keyword evidence="6" id="KW-1185">Reference proteome</keyword>
<name>A0A937FZ93_9BACT</name>
<gene>
    <name evidence="5" type="ORF">JMN32_21335</name>
</gene>
<keyword evidence="4" id="KW-0670">Pyruvate</keyword>
<organism evidence="5 6">
    <name type="scientific">Fulvivirga marina</name>
    <dbReference type="NCBI Taxonomy" id="2494733"/>
    <lineage>
        <taxon>Bacteria</taxon>
        <taxon>Pseudomonadati</taxon>
        <taxon>Bacteroidota</taxon>
        <taxon>Cytophagia</taxon>
        <taxon>Cytophagales</taxon>
        <taxon>Fulvivirgaceae</taxon>
        <taxon>Fulvivirga</taxon>
    </lineage>
</organism>
<keyword evidence="2" id="KW-0865">Zymogen</keyword>
<comment type="caution">
    <text evidence="5">The sequence shown here is derived from an EMBL/GenBank/DDBJ whole genome shotgun (WGS) entry which is preliminary data.</text>
</comment>
<keyword evidence="1" id="KW-0210">Decarboxylase</keyword>
<dbReference type="PANTHER" id="PTHR10067">
    <property type="entry name" value="PHOSPHATIDYLSERINE DECARBOXYLASE"/>
    <property type="match status" value="1"/>
</dbReference>
<protein>
    <submittedName>
        <fullName evidence="5">Phosphatidylserine decarboxylase</fullName>
    </submittedName>
</protein>
<evidence type="ECO:0000256" key="2">
    <source>
        <dbReference type="ARBA" id="ARBA00023145"/>
    </source>
</evidence>
<dbReference type="Pfam" id="PF02666">
    <property type="entry name" value="PS_Dcarbxylase"/>
    <property type="match status" value="1"/>
</dbReference>
<dbReference type="GO" id="GO:0006646">
    <property type="term" value="P:phosphatidylethanolamine biosynthetic process"/>
    <property type="evidence" value="ECO:0007669"/>
    <property type="project" value="TreeGrafter"/>
</dbReference>
<evidence type="ECO:0000256" key="4">
    <source>
        <dbReference type="ARBA" id="ARBA00023317"/>
    </source>
</evidence>
<dbReference type="GO" id="GO:0004609">
    <property type="term" value="F:phosphatidylserine decarboxylase activity"/>
    <property type="evidence" value="ECO:0007669"/>
    <property type="project" value="InterPro"/>
</dbReference>
<evidence type="ECO:0000256" key="1">
    <source>
        <dbReference type="ARBA" id="ARBA00022793"/>
    </source>
</evidence>
<dbReference type="AlphaFoldDB" id="A0A937FZ93"/>
<dbReference type="RefSeq" id="WP_202858410.1">
    <property type="nucleotide sequence ID" value="NZ_JAEUGD010000066.1"/>
</dbReference>
<accession>A0A937FZ93</accession>
<dbReference type="PANTHER" id="PTHR10067:SF6">
    <property type="entry name" value="PHOSPHATIDYLSERINE DECARBOXYLASE PROENZYME, MITOCHONDRIAL"/>
    <property type="match status" value="1"/>
</dbReference>
<proteinExistence type="predicted"/>
<evidence type="ECO:0000313" key="5">
    <source>
        <dbReference type="EMBL" id="MBL6448870.1"/>
    </source>
</evidence>
<reference evidence="5" key="1">
    <citation type="submission" date="2021-01" db="EMBL/GenBank/DDBJ databases">
        <title>Fulvivirga kasyanovii gen. nov., sp nov., a novel member of the phylum Bacteroidetes isolated from seawater in a mussel farm.</title>
        <authorList>
            <person name="Zhao L.-H."/>
            <person name="Wang Z.-J."/>
        </authorList>
    </citation>
    <scope>NUCLEOTIDE SEQUENCE</scope>
    <source>
        <strain evidence="5">29W222</strain>
    </source>
</reference>
<dbReference type="EMBL" id="JAEUGD010000066">
    <property type="protein sequence ID" value="MBL6448870.1"/>
    <property type="molecule type" value="Genomic_DNA"/>
</dbReference>